<name>A0A7W6RSX8_9HYPH</name>
<accession>A0A7W6RSX8</accession>
<comment type="caution">
    <text evidence="1">The sequence shown here is derived from an EMBL/GenBank/DDBJ whole genome shotgun (WGS) entry which is preliminary data.</text>
</comment>
<evidence type="ECO:0000313" key="1">
    <source>
        <dbReference type="EMBL" id="MBB4277501.1"/>
    </source>
</evidence>
<proteinExistence type="predicted"/>
<gene>
    <name evidence="1" type="ORF">GGE12_005308</name>
</gene>
<sequence length="59" mass="6274">MAFQQLSHQPKSGFLVSPALQEGVENIAVGIDGAPQPLSRSLDRHDHLVEVPFVGKAGP</sequence>
<protein>
    <submittedName>
        <fullName evidence="1">Uncharacterized protein</fullName>
    </submittedName>
</protein>
<dbReference type="EMBL" id="JACIGM010000013">
    <property type="protein sequence ID" value="MBB4277501.1"/>
    <property type="molecule type" value="Genomic_DNA"/>
</dbReference>
<reference evidence="1 2" key="1">
    <citation type="submission" date="2020-08" db="EMBL/GenBank/DDBJ databases">
        <title>Genomic Encyclopedia of Type Strains, Phase IV (KMG-V): Genome sequencing to study the core and pangenomes of soil and plant-associated prokaryotes.</title>
        <authorList>
            <person name="Whitman W."/>
        </authorList>
    </citation>
    <scope>NUCLEOTIDE SEQUENCE [LARGE SCALE GENOMIC DNA]</scope>
    <source>
        <strain evidence="1 2">SEMIA 402</strain>
    </source>
</reference>
<evidence type="ECO:0000313" key="2">
    <source>
        <dbReference type="Proteomes" id="UP000533641"/>
    </source>
</evidence>
<dbReference type="AlphaFoldDB" id="A0A7W6RSX8"/>
<dbReference type="Proteomes" id="UP000533641">
    <property type="component" value="Unassembled WGS sequence"/>
</dbReference>
<organism evidence="1 2">
    <name type="scientific">Rhizobium mongolense</name>
    <dbReference type="NCBI Taxonomy" id="57676"/>
    <lineage>
        <taxon>Bacteria</taxon>
        <taxon>Pseudomonadati</taxon>
        <taxon>Pseudomonadota</taxon>
        <taxon>Alphaproteobacteria</taxon>
        <taxon>Hyphomicrobiales</taxon>
        <taxon>Rhizobiaceae</taxon>
        <taxon>Rhizobium/Agrobacterium group</taxon>
        <taxon>Rhizobium</taxon>
    </lineage>
</organism>